<evidence type="ECO:0000313" key="2">
    <source>
        <dbReference type="Proteomes" id="UP000249396"/>
    </source>
</evidence>
<accession>A0A2W4R1B6</accession>
<dbReference type="EMBL" id="QJPH01000368">
    <property type="protein sequence ID" value="PZN76059.1"/>
    <property type="molecule type" value="Genomic_DNA"/>
</dbReference>
<reference evidence="1 2" key="1">
    <citation type="journal article" date="2018" name="Aquat. Microb. Ecol.">
        <title>Gammaproteobacterial methanotrophs dominate.</title>
        <authorList>
            <person name="Rissanen A.J."/>
            <person name="Saarenheimo J."/>
            <person name="Tiirola M."/>
            <person name="Peura S."/>
            <person name="Aalto S.L."/>
            <person name="Karvinen A."/>
            <person name="Nykanen H."/>
        </authorList>
    </citation>
    <scope>NUCLEOTIDE SEQUENCE [LARGE SCALE GENOMIC DNA]</scope>
    <source>
        <strain evidence="1">AMbin10</strain>
    </source>
</reference>
<dbReference type="AlphaFoldDB" id="A0A2W4R1B6"/>
<sequence length="76" mass="8999">MFLDESLSVVDVKAKDSEGRLYQIEIQLLTYRYLPERMVYTWCDNVGRNKPVHGRFRHTGGFCRKWSLCDLIPAYL</sequence>
<comment type="caution">
    <text evidence="1">The sequence shown here is derived from an EMBL/GenBank/DDBJ whole genome shotgun (WGS) entry which is preliminary data.</text>
</comment>
<name>A0A2W4R1B6_9GAMM</name>
<evidence type="ECO:0000313" key="1">
    <source>
        <dbReference type="EMBL" id="PZN76059.1"/>
    </source>
</evidence>
<dbReference type="Proteomes" id="UP000249396">
    <property type="component" value="Unassembled WGS sequence"/>
</dbReference>
<gene>
    <name evidence="1" type="ORF">DM484_17330</name>
</gene>
<proteinExistence type="predicted"/>
<organism evidence="1 2">
    <name type="scientific">Candidatus Methylumidiphilus alinenensis</name>
    <dbReference type="NCBI Taxonomy" id="2202197"/>
    <lineage>
        <taxon>Bacteria</taxon>
        <taxon>Pseudomonadati</taxon>
        <taxon>Pseudomonadota</taxon>
        <taxon>Gammaproteobacteria</taxon>
        <taxon>Methylococcales</taxon>
        <taxon>Candidatus Methylumidiphilus</taxon>
    </lineage>
</organism>
<protein>
    <submittedName>
        <fullName evidence="1">Uncharacterized protein</fullName>
    </submittedName>
</protein>